<keyword evidence="2" id="KW-0540">Nuclease</keyword>
<dbReference type="CDD" id="cd09083">
    <property type="entry name" value="EEP-1"/>
    <property type="match status" value="1"/>
</dbReference>
<dbReference type="InterPro" id="IPR036691">
    <property type="entry name" value="Endo/exonu/phosph_ase_sf"/>
</dbReference>
<keyword evidence="2" id="KW-0269">Exonuclease</keyword>
<dbReference type="RefSeq" id="XP_014170912.1">
    <property type="nucleotide sequence ID" value="XM_014315437.1"/>
</dbReference>
<evidence type="ECO:0000313" key="3">
    <source>
        <dbReference type="Proteomes" id="UP000007796"/>
    </source>
</evidence>
<evidence type="ECO:0000313" key="2">
    <source>
        <dbReference type="EMBL" id="EFX01430.1"/>
    </source>
</evidence>
<dbReference type="HOGENOM" id="CLU_030508_0_2_1"/>
<dbReference type="PANTHER" id="PTHR12121:SF36">
    <property type="entry name" value="ENDONUCLEASE_EXONUCLEASE_PHOSPHATASE DOMAIN-CONTAINING PROTEIN"/>
    <property type="match status" value="1"/>
</dbReference>
<dbReference type="Pfam" id="PF03372">
    <property type="entry name" value="Exo_endo_phos"/>
    <property type="match status" value="1"/>
</dbReference>
<sequence length="314" mass="35115">MIVPCHDGAGVKTETSALPLRLVTLNVRYATQRPLEGEQPWRVRCPKVCSQLRFVATGQDGAFLCLQEVLHEQMLDIQGQLNDSDDDEWTYIGQGRQDGKTAGEYSPIFYRPRLWSCEQSRMYWLSETPERPSCGWDAALERVVTVGLFRHRATAQPVVVMSTHFDHLGVRARQESARLILRIAHAWGRPAGSDSSSFSFLSRPVFLGGDFNSTPDDGAYKTMTAVPGGMVDIAGLVPPSRRYGNDEFTYTSFDEPDQTPKRIDFLFVQKPGHIRFPTFSVLANRFDDGVFLSDHRAVVADIEIPVSSTASSRP</sequence>
<keyword evidence="3" id="KW-1185">Reference proteome</keyword>
<dbReference type="SUPFAM" id="SSF56219">
    <property type="entry name" value="DNase I-like"/>
    <property type="match status" value="1"/>
</dbReference>
<dbReference type="PANTHER" id="PTHR12121">
    <property type="entry name" value="CARBON CATABOLITE REPRESSOR PROTEIN 4"/>
    <property type="match status" value="1"/>
</dbReference>
<keyword evidence="2" id="KW-0255">Endonuclease</keyword>
<dbReference type="OrthoDB" id="276515at2759"/>
<name>F0XME4_GROCL</name>
<dbReference type="AlphaFoldDB" id="F0XME4"/>
<proteinExistence type="predicted"/>
<dbReference type="GO" id="GO:0000175">
    <property type="term" value="F:3'-5'-RNA exonuclease activity"/>
    <property type="evidence" value="ECO:0007669"/>
    <property type="project" value="TreeGrafter"/>
</dbReference>
<feature type="domain" description="Endonuclease/exonuclease/phosphatase" evidence="1">
    <location>
        <begin position="25"/>
        <end position="295"/>
    </location>
</feature>
<organism evidence="3">
    <name type="scientific">Grosmannia clavigera (strain kw1407 / UAMH 11150)</name>
    <name type="common">Blue stain fungus</name>
    <name type="synonym">Graphiocladiella clavigera</name>
    <dbReference type="NCBI Taxonomy" id="655863"/>
    <lineage>
        <taxon>Eukaryota</taxon>
        <taxon>Fungi</taxon>
        <taxon>Dikarya</taxon>
        <taxon>Ascomycota</taxon>
        <taxon>Pezizomycotina</taxon>
        <taxon>Sordariomycetes</taxon>
        <taxon>Sordariomycetidae</taxon>
        <taxon>Ophiostomatales</taxon>
        <taxon>Ophiostomataceae</taxon>
        <taxon>Leptographium</taxon>
    </lineage>
</organism>
<dbReference type="InParanoid" id="F0XME4"/>
<dbReference type="Proteomes" id="UP000007796">
    <property type="component" value="Unassembled WGS sequence"/>
</dbReference>
<accession>F0XME4</accession>
<dbReference type="GO" id="GO:0004519">
    <property type="term" value="F:endonuclease activity"/>
    <property type="evidence" value="ECO:0007669"/>
    <property type="project" value="UniProtKB-KW"/>
</dbReference>
<protein>
    <submittedName>
        <fullName evidence="2">Endonuclease exonuclease phosphatase family protein</fullName>
    </submittedName>
</protein>
<dbReference type="Gene3D" id="3.60.10.10">
    <property type="entry name" value="Endonuclease/exonuclease/phosphatase"/>
    <property type="match status" value="1"/>
</dbReference>
<dbReference type="EMBL" id="GL629794">
    <property type="protein sequence ID" value="EFX01430.1"/>
    <property type="molecule type" value="Genomic_DNA"/>
</dbReference>
<dbReference type="InterPro" id="IPR005135">
    <property type="entry name" value="Endo/exonuclease/phosphatase"/>
</dbReference>
<dbReference type="eggNOG" id="ENOG502S5BH">
    <property type="taxonomic scope" value="Eukaryota"/>
</dbReference>
<dbReference type="InterPro" id="IPR050410">
    <property type="entry name" value="CCR4/nocturin_mRNA_transcr"/>
</dbReference>
<evidence type="ECO:0000259" key="1">
    <source>
        <dbReference type="Pfam" id="PF03372"/>
    </source>
</evidence>
<dbReference type="STRING" id="655863.F0XME4"/>
<dbReference type="GeneID" id="25979798"/>
<keyword evidence="2" id="KW-0378">Hydrolase</keyword>
<reference evidence="2 3" key="1">
    <citation type="journal article" date="2011" name="Proc. Natl. Acad. Sci. U.S.A.">
        <title>Genome and transcriptome analyses of the mountain pine beetle-fungal symbiont Grosmannia clavigera, a lodgepole pine pathogen.</title>
        <authorList>
            <person name="DiGuistini S."/>
            <person name="Wang Y."/>
            <person name="Liao N.Y."/>
            <person name="Taylor G."/>
            <person name="Tanguay P."/>
            <person name="Feau N."/>
            <person name="Henrissat B."/>
            <person name="Chan S.K."/>
            <person name="Hesse-Orce U."/>
            <person name="Alamouti S.M."/>
            <person name="Tsui C.K.M."/>
            <person name="Docking R.T."/>
            <person name="Levasseur A."/>
            <person name="Haridas S."/>
            <person name="Robertson G."/>
            <person name="Birol I."/>
            <person name="Holt R.A."/>
            <person name="Marra M.A."/>
            <person name="Hamelin R.C."/>
            <person name="Hirst M."/>
            <person name="Jones S.J.M."/>
            <person name="Bohlmann J."/>
            <person name="Breuil C."/>
        </authorList>
    </citation>
    <scope>NUCLEOTIDE SEQUENCE [LARGE SCALE GENOMIC DNA]</scope>
    <source>
        <strain evidence="3">kw1407 / UAMH 11150</strain>
    </source>
</reference>
<gene>
    <name evidence="2" type="ORF">CMQ_6372</name>
</gene>